<organism evidence="1">
    <name type="scientific">marine sediment metagenome</name>
    <dbReference type="NCBI Taxonomy" id="412755"/>
    <lineage>
        <taxon>unclassified sequences</taxon>
        <taxon>metagenomes</taxon>
        <taxon>ecological metagenomes</taxon>
    </lineage>
</organism>
<protein>
    <submittedName>
        <fullName evidence="1">Uncharacterized protein</fullName>
    </submittedName>
</protein>
<sequence length="33" mass="4030">PCSGDVWKELKHFDRSKLPKIMKQHPYYNLEKI</sequence>
<dbReference type="EMBL" id="BART01013866">
    <property type="protein sequence ID" value="GAG82075.1"/>
    <property type="molecule type" value="Genomic_DNA"/>
</dbReference>
<accession>X1AHK4</accession>
<comment type="caution">
    <text evidence="1">The sequence shown here is derived from an EMBL/GenBank/DDBJ whole genome shotgun (WGS) entry which is preliminary data.</text>
</comment>
<evidence type="ECO:0000313" key="1">
    <source>
        <dbReference type="EMBL" id="GAG82075.1"/>
    </source>
</evidence>
<dbReference type="AlphaFoldDB" id="X1AHK4"/>
<gene>
    <name evidence="1" type="ORF">S01H4_28077</name>
</gene>
<name>X1AHK4_9ZZZZ</name>
<reference evidence="1" key="1">
    <citation type="journal article" date="2014" name="Front. Microbiol.">
        <title>High frequency of phylogenetically diverse reductive dehalogenase-homologous genes in deep subseafloor sedimentary metagenomes.</title>
        <authorList>
            <person name="Kawai M."/>
            <person name="Futagami T."/>
            <person name="Toyoda A."/>
            <person name="Takaki Y."/>
            <person name="Nishi S."/>
            <person name="Hori S."/>
            <person name="Arai W."/>
            <person name="Tsubouchi T."/>
            <person name="Morono Y."/>
            <person name="Uchiyama I."/>
            <person name="Ito T."/>
            <person name="Fujiyama A."/>
            <person name="Inagaki F."/>
            <person name="Takami H."/>
        </authorList>
    </citation>
    <scope>NUCLEOTIDE SEQUENCE</scope>
    <source>
        <strain evidence="1">Expedition CK06-06</strain>
    </source>
</reference>
<feature type="non-terminal residue" evidence="1">
    <location>
        <position position="1"/>
    </location>
</feature>
<proteinExistence type="predicted"/>